<dbReference type="PANTHER" id="PTHR48107:SF16">
    <property type="entry name" value="NADPH-DEPENDENT ALDEHYDE REDUCTASE 1, CHLOROPLASTIC"/>
    <property type="match status" value="1"/>
</dbReference>
<evidence type="ECO:0000256" key="3">
    <source>
        <dbReference type="SAM" id="MobiDB-lite"/>
    </source>
</evidence>
<dbReference type="GO" id="GO:0008206">
    <property type="term" value="P:bile acid metabolic process"/>
    <property type="evidence" value="ECO:0007669"/>
    <property type="project" value="UniProtKB-ARBA"/>
</dbReference>
<feature type="region of interest" description="Disordered" evidence="3">
    <location>
        <begin position="1"/>
        <end position="28"/>
    </location>
</feature>
<comment type="similarity">
    <text evidence="1">Belongs to the short-chain dehydrogenases/reductases (SDR) family.</text>
</comment>
<sequence length="292" mass="31511">MKYEEVKNMQTKGQPKQMQQKQPGIESEMDPMPIFDDPDYIGSGKLKDKAVLITGGDSGIGRAVAIAFAKEGANVAIVYKDEHDDAETTKKLVEDKGVRCVLYAGDIGDEQFCRDAVEKTAGEFGKLDCLINNAAEQHYAEDLRDISSDQLHRTFQTNIFSAFYFTQAALDHLKEGSTIINSVSVVAYRGQPVLMDYAATKGALVALTRSLSENLVSKGIRVNGVAPGPIWTPLIPASFPEEQVAKFGTDSPMGRPGQPAELAPSYVYLASGDSTYVSGQVIHVNGGDVVNG</sequence>
<gene>
    <name evidence="4" type="ORF">EBO34_00250</name>
</gene>
<dbReference type="Gene3D" id="3.40.50.720">
    <property type="entry name" value="NAD(P)-binding Rossmann-like Domain"/>
    <property type="match status" value="1"/>
</dbReference>
<keyword evidence="2" id="KW-0560">Oxidoreductase</keyword>
<evidence type="ECO:0000313" key="4">
    <source>
        <dbReference type="EMBL" id="RNA70522.1"/>
    </source>
</evidence>
<dbReference type="GO" id="GO:0016614">
    <property type="term" value="F:oxidoreductase activity, acting on CH-OH group of donors"/>
    <property type="evidence" value="ECO:0007669"/>
    <property type="project" value="UniProtKB-ARBA"/>
</dbReference>
<dbReference type="InterPro" id="IPR036291">
    <property type="entry name" value="NAD(P)-bd_dom_sf"/>
</dbReference>
<evidence type="ECO:0000313" key="5">
    <source>
        <dbReference type="Proteomes" id="UP000278746"/>
    </source>
</evidence>
<organism evidence="4 5">
    <name type="scientific">Alteribacter keqinensis</name>
    <dbReference type="NCBI Taxonomy" id="2483800"/>
    <lineage>
        <taxon>Bacteria</taxon>
        <taxon>Bacillati</taxon>
        <taxon>Bacillota</taxon>
        <taxon>Bacilli</taxon>
        <taxon>Bacillales</taxon>
        <taxon>Bacillaceae</taxon>
        <taxon>Alteribacter</taxon>
    </lineage>
</organism>
<dbReference type="CDD" id="cd05355">
    <property type="entry name" value="SDR_c1"/>
    <property type="match status" value="1"/>
</dbReference>
<proteinExistence type="inferred from homology"/>
<dbReference type="Proteomes" id="UP000278746">
    <property type="component" value="Unassembled WGS sequence"/>
</dbReference>
<dbReference type="PRINTS" id="PR00081">
    <property type="entry name" value="GDHRDH"/>
</dbReference>
<dbReference type="PROSITE" id="PS00061">
    <property type="entry name" value="ADH_SHORT"/>
    <property type="match status" value="1"/>
</dbReference>
<dbReference type="PANTHER" id="PTHR48107">
    <property type="entry name" value="NADPH-DEPENDENT ALDEHYDE REDUCTASE-LIKE PROTEIN, CHLOROPLASTIC-RELATED"/>
    <property type="match status" value="1"/>
</dbReference>
<evidence type="ECO:0000256" key="1">
    <source>
        <dbReference type="ARBA" id="ARBA00006484"/>
    </source>
</evidence>
<dbReference type="AlphaFoldDB" id="A0A3M7U051"/>
<dbReference type="Pfam" id="PF13561">
    <property type="entry name" value="adh_short_C2"/>
    <property type="match status" value="1"/>
</dbReference>
<dbReference type="SUPFAM" id="SSF51735">
    <property type="entry name" value="NAD(P)-binding Rossmann-fold domains"/>
    <property type="match status" value="1"/>
</dbReference>
<dbReference type="InterPro" id="IPR002347">
    <property type="entry name" value="SDR_fam"/>
</dbReference>
<comment type="caution">
    <text evidence="4">The sequence shown here is derived from an EMBL/GenBank/DDBJ whole genome shotgun (WGS) entry which is preliminary data.</text>
</comment>
<keyword evidence="5" id="KW-1185">Reference proteome</keyword>
<dbReference type="RefSeq" id="WP_122898400.1">
    <property type="nucleotide sequence ID" value="NZ_RHIB01000001.1"/>
</dbReference>
<dbReference type="FunFam" id="3.40.50.720:FF:000084">
    <property type="entry name" value="Short-chain dehydrogenase reductase"/>
    <property type="match status" value="1"/>
</dbReference>
<feature type="compositionally biased region" description="Low complexity" evidence="3">
    <location>
        <begin position="9"/>
        <end position="24"/>
    </location>
</feature>
<dbReference type="EMBL" id="RHIB01000001">
    <property type="protein sequence ID" value="RNA70522.1"/>
    <property type="molecule type" value="Genomic_DNA"/>
</dbReference>
<reference evidence="4 5" key="1">
    <citation type="submission" date="2018-10" db="EMBL/GenBank/DDBJ databases">
        <title>Bacillus Keqinensis sp. nov., a moderately halophilic bacterium isolated from a saline-alkaline lake.</title>
        <authorList>
            <person name="Wang H."/>
        </authorList>
    </citation>
    <scope>NUCLEOTIDE SEQUENCE [LARGE SCALE GENOMIC DNA]</scope>
    <source>
        <strain evidence="4 5">KQ-3</strain>
    </source>
</reference>
<dbReference type="InterPro" id="IPR020904">
    <property type="entry name" value="Sc_DH/Rdtase_CS"/>
</dbReference>
<protein>
    <submittedName>
        <fullName evidence="4">SDR family oxidoreductase</fullName>
    </submittedName>
</protein>
<dbReference type="PRINTS" id="PR00080">
    <property type="entry name" value="SDRFAMILY"/>
</dbReference>
<dbReference type="NCBIfam" id="NF005214">
    <property type="entry name" value="PRK06701.1"/>
    <property type="match status" value="1"/>
</dbReference>
<evidence type="ECO:0000256" key="2">
    <source>
        <dbReference type="ARBA" id="ARBA00023002"/>
    </source>
</evidence>
<dbReference type="OrthoDB" id="9803333at2"/>
<name>A0A3M7U051_9BACI</name>
<accession>A0A3M7U051</accession>